<feature type="compositionally biased region" description="Basic and acidic residues" evidence="1">
    <location>
        <begin position="335"/>
        <end position="372"/>
    </location>
</feature>
<gene>
    <name evidence="3" type="ORF">N0V93_009319</name>
</gene>
<protein>
    <recommendedName>
        <fullName evidence="2">DUF8035 domain-containing protein</fullName>
    </recommendedName>
</protein>
<feature type="compositionally biased region" description="Pro residues" evidence="1">
    <location>
        <begin position="244"/>
        <end position="260"/>
    </location>
</feature>
<feature type="compositionally biased region" description="Basic and acidic residues" evidence="1">
    <location>
        <begin position="170"/>
        <end position="186"/>
    </location>
</feature>
<feature type="region of interest" description="Disordered" evidence="1">
    <location>
        <begin position="1"/>
        <end position="391"/>
    </location>
</feature>
<organism evidence="3 4">
    <name type="scientific">Gnomoniopsis smithogilvyi</name>
    <dbReference type="NCBI Taxonomy" id="1191159"/>
    <lineage>
        <taxon>Eukaryota</taxon>
        <taxon>Fungi</taxon>
        <taxon>Dikarya</taxon>
        <taxon>Ascomycota</taxon>
        <taxon>Pezizomycotina</taxon>
        <taxon>Sordariomycetes</taxon>
        <taxon>Sordariomycetidae</taxon>
        <taxon>Diaporthales</taxon>
        <taxon>Gnomoniaceae</taxon>
        <taxon>Gnomoniopsis</taxon>
    </lineage>
</organism>
<dbReference type="EMBL" id="JAPEVB010000006">
    <property type="protein sequence ID" value="KAJ4386424.1"/>
    <property type="molecule type" value="Genomic_DNA"/>
</dbReference>
<sequence length="635" mass="74139">MPETYRRYEERDVYYEDDEPPPRRAPPPRRGPPPPRDEEIIYERREERRTQSPGPIPMPRRSAPEVAVREREEITERESRVPHFLREEARRSEAGPLVLRQRDIETVERSRPRPRSPSPVVRERIITKTRARSVSPGPPPPPPPEIREEIRTRIVDHSRERVRSPSRGPALDRVRLGTRFIERPERSPSPPPQMERIRTRVIERERSPSPASSYAPSHAPSLHPGDIERSRIRVIERHERPREPTPSPSPPPPPSPPPVIRGPTIEREVITHYRDIDHGLIQARPPSPPPPPRKIEKREVRETRETDIDIYRRGDDTEIDITNSRSRSRPRPRSVSRERPPPRSRAYYHEDEVVVSSGRDKLKVDIEHEHRSSSSRPRAHSAAPDYEDEAERITGRISSRGGMGEAWGGRTKDWTVVDVPPGTEKVRMDGAGGGAAEVVWERYSGARKAKFISERASESALVPASPPTSSSTTISAERDYAPPRTERDHLSVEIYNKGRERDVEVEKVTDRRISIRPSLPPPAPAPLPRPKDMWTEVTKDLVTREAIEECGYEYEETESFFYVMQYLKYEDVLELVEISDRIRARRKERIREIAYEREIRDEWERERRHRSRPKWDDEKIVEREREVIYDRPRRY</sequence>
<evidence type="ECO:0000313" key="4">
    <source>
        <dbReference type="Proteomes" id="UP001140453"/>
    </source>
</evidence>
<feature type="domain" description="DUF8035" evidence="2">
    <location>
        <begin position="531"/>
        <end position="585"/>
    </location>
</feature>
<feature type="compositionally biased region" description="Basic and acidic residues" evidence="1">
    <location>
        <begin position="225"/>
        <end position="243"/>
    </location>
</feature>
<feature type="compositionally biased region" description="Low complexity" evidence="1">
    <location>
        <begin position="460"/>
        <end position="475"/>
    </location>
</feature>
<dbReference type="GO" id="GO:0030041">
    <property type="term" value="P:actin filament polymerization"/>
    <property type="evidence" value="ECO:0007669"/>
    <property type="project" value="TreeGrafter"/>
</dbReference>
<feature type="compositionally biased region" description="Basic and acidic residues" evidence="1">
    <location>
        <begin position="195"/>
        <end position="207"/>
    </location>
</feature>
<evidence type="ECO:0000259" key="2">
    <source>
        <dbReference type="Pfam" id="PF26118"/>
    </source>
</evidence>
<dbReference type="InterPro" id="IPR051412">
    <property type="entry name" value="Formin_Homology_Diaphanous_sf"/>
</dbReference>
<dbReference type="Proteomes" id="UP001140453">
    <property type="component" value="Unassembled WGS sequence"/>
</dbReference>
<keyword evidence="4" id="KW-1185">Reference proteome</keyword>
<dbReference type="OrthoDB" id="5410752at2759"/>
<feature type="compositionally biased region" description="Basic and acidic residues" evidence="1">
    <location>
        <begin position="1"/>
        <end position="14"/>
    </location>
</feature>
<feature type="compositionally biased region" description="Low complexity" evidence="1">
    <location>
        <begin position="208"/>
        <end position="224"/>
    </location>
</feature>
<feature type="compositionally biased region" description="Basic and acidic residues" evidence="1">
    <location>
        <begin position="476"/>
        <end position="486"/>
    </location>
</feature>
<feature type="compositionally biased region" description="Basic and acidic residues" evidence="1">
    <location>
        <begin position="35"/>
        <end position="50"/>
    </location>
</feature>
<reference evidence="3" key="1">
    <citation type="submission" date="2022-10" db="EMBL/GenBank/DDBJ databases">
        <title>Tapping the CABI collections for fungal endophytes: first genome assemblies for Collariella, Neodidymelliopsis, Ascochyta clinopodiicola, Didymella pomorum, Didymosphaeria variabile, Neocosmospora piperis and Neocucurbitaria cava.</title>
        <authorList>
            <person name="Hill R."/>
        </authorList>
    </citation>
    <scope>NUCLEOTIDE SEQUENCE</scope>
    <source>
        <strain evidence="3">IMI 355082</strain>
    </source>
</reference>
<feature type="compositionally biased region" description="Pro residues" evidence="1">
    <location>
        <begin position="23"/>
        <end position="34"/>
    </location>
</feature>
<feature type="compositionally biased region" description="Low complexity" evidence="1">
    <location>
        <begin position="374"/>
        <end position="384"/>
    </location>
</feature>
<comment type="caution">
    <text evidence="3">The sequence shown here is derived from an EMBL/GenBank/DDBJ whole genome shotgun (WGS) entry which is preliminary data.</text>
</comment>
<name>A0A9W8YKJ4_9PEZI</name>
<dbReference type="Pfam" id="PF26118">
    <property type="entry name" value="DUF8035"/>
    <property type="match status" value="1"/>
</dbReference>
<dbReference type="InterPro" id="IPR058348">
    <property type="entry name" value="DUF8035"/>
</dbReference>
<dbReference type="PANTHER" id="PTHR45691">
    <property type="entry name" value="PROTEIN DIAPHANOUS"/>
    <property type="match status" value="1"/>
</dbReference>
<dbReference type="AlphaFoldDB" id="A0A9W8YKJ4"/>
<dbReference type="PANTHER" id="PTHR45691:SF6">
    <property type="entry name" value="PROTEIN DIAPHANOUS"/>
    <property type="match status" value="1"/>
</dbReference>
<feature type="compositionally biased region" description="Basic and acidic residues" evidence="1">
    <location>
        <begin position="264"/>
        <end position="278"/>
    </location>
</feature>
<feature type="compositionally biased region" description="Basic and acidic residues" evidence="1">
    <location>
        <begin position="293"/>
        <end position="316"/>
    </location>
</feature>
<feature type="region of interest" description="Disordered" evidence="1">
    <location>
        <begin position="460"/>
        <end position="486"/>
    </location>
</feature>
<dbReference type="GO" id="GO:0005884">
    <property type="term" value="C:actin filament"/>
    <property type="evidence" value="ECO:0007669"/>
    <property type="project" value="TreeGrafter"/>
</dbReference>
<feature type="compositionally biased region" description="Basic and acidic residues" evidence="1">
    <location>
        <begin position="145"/>
        <end position="163"/>
    </location>
</feature>
<feature type="compositionally biased region" description="Basic and acidic residues" evidence="1">
    <location>
        <begin position="67"/>
        <end position="93"/>
    </location>
</feature>
<accession>A0A9W8YKJ4</accession>
<evidence type="ECO:0000256" key="1">
    <source>
        <dbReference type="SAM" id="MobiDB-lite"/>
    </source>
</evidence>
<feature type="compositionally biased region" description="Basic and acidic residues" evidence="1">
    <location>
        <begin position="100"/>
        <end position="111"/>
    </location>
</feature>
<evidence type="ECO:0000313" key="3">
    <source>
        <dbReference type="EMBL" id="KAJ4386424.1"/>
    </source>
</evidence>
<proteinExistence type="predicted"/>